<comment type="caution">
    <text evidence="1">The sequence shown here is derived from an EMBL/GenBank/DDBJ whole genome shotgun (WGS) entry which is preliminary data.</text>
</comment>
<dbReference type="EMBL" id="JAWQEG010000849">
    <property type="protein sequence ID" value="KAK3884812.1"/>
    <property type="molecule type" value="Genomic_DNA"/>
</dbReference>
<keyword evidence="2" id="KW-1185">Reference proteome</keyword>
<proteinExistence type="predicted"/>
<name>A0AAE1KUY2_PETCI</name>
<evidence type="ECO:0000313" key="1">
    <source>
        <dbReference type="EMBL" id="KAK3884812.1"/>
    </source>
</evidence>
<accession>A0AAE1KUY2</accession>
<reference evidence="1" key="1">
    <citation type="submission" date="2023-10" db="EMBL/GenBank/DDBJ databases">
        <title>Genome assemblies of two species of porcelain crab, Petrolisthes cinctipes and Petrolisthes manimaculis (Anomura: Porcellanidae).</title>
        <authorList>
            <person name="Angst P."/>
        </authorList>
    </citation>
    <scope>NUCLEOTIDE SEQUENCE</scope>
    <source>
        <strain evidence="1">PB745_01</strain>
        <tissue evidence="1">Gill</tissue>
    </source>
</reference>
<evidence type="ECO:0000313" key="2">
    <source>
        <dbReference type="Proteomes" id="UP001286313"/>
    </source>
</evidence>
<dbReference type="Proteomes" id="UP001286313">
    <property type="component" value="Unassembled WGS sequence"/>
</dbReference>
<dbReference type="AlphaFoldDB" id="A0AAE1KUY2"/>
<sequence length="74" mass="7870">MTNGPQHGRLSDFCDVMVPGSIVFWQLSVCVRQDEGVGGGCCLCGCGCGGGPASWGAPRHKGEFYLHTYIRHIG</sequence>
<gene>
    <name evidence="1" type="ORF">Pcinc_010940</name>
</gene>
<protein>
    <submittedName>
        <fullName evidence="1">Uncharacterized protein</fullName>
    </submittedName>
</protein>
<organism evidence="1 2">
    <name type="scientific">Petrolisthes cinctipes</name>
    <name type="common">Flat porcelain crab</name>
    <dbReference type="NCBI Taxonomy" id="88211"/>
    <lineage>
        <taxon>Eukaryota</taxon>
        <taxon>Metazoa</taxon>
        <taxon>Ecdysozoa</taxon>
        <taxon>Arthropoda</taxon>
        <taxon>Crustacea</taxon>
        <taxon>Multicrustacea</taxon>
        <taxon>Malacostraca</taxon>
        <taxon>Eumalacostraca</taxon>
        <taxon>Eucarida</taxon>
        <taxon>Decapoda</taxon>
        <taxon>Pleocyemata</taxon>
        <taxon>Anomura</taxon>
        <taxon>Galatheoidea</taxon>
        <taxon>Porcellanidae</taxon>
        <taxon>Petrolisthes</taxon>
    </lineage>
</organism>